<dbReference type="Proteomes" id="UP000479691">
    <property type="component" value="Unassembled WGS sequence"/>
</dbReference>
<evidence type="ECO:0000256" key="1">
    <source>
        <dbReference type="SAM" id="MobiDB-lite"/>
    </source>
</evidence>
<name>A0A7C8Q1B2_ORBOL</name>
<proteinExistence type="predicted"/>
<feature type="compositionally biased region" description="Basic and acidic residues" evidence="1">
    <location>
        <begin position="89"/>
        <end position="126"/>
    </location>
</feature>
<sequence>MWLKSPKTGKIDGTACLWDHWRLKKYGYTFSEWSRSDMWDKRVEFKYRSYDTEHYNYFKEGGGIDQLAIFDEGNVAAGKTLRYKNPSKWSRDKKERQAGNRRTKSSDAKGRKIRRSPSESRQREMWPIKPELREEVEEYLQELEDLSV</sequence>
<dbReference type="AlphaFoldDB" id="A0A7C8Q1B2"/>
<reference evidence="2 3" key="1">
    <citation type="submission" date="2019-06" db="EMBL/GenBank/DDBJ databases">
        <authorList>
            <person name="Palmer J.M."/>
        </authorList>
    </citation>
    <scope>NUCLEOTIDE SEQUENCE [LARGE SCALE GENOMIC DNA]</scope>
    <source>
        <strain evidence="2 3">TWF788</strain>
    </source>
</reference>
<organism evidence="2 3">
    <name type="scientific">Orbilia oligospora</name>
    <name type="common">Nematode-trapping fungus</name>
    <name type="synonym">Arthrobotrys oligospora</name>
    <dbReference type="NCBI Taxonomy" id="2813651"/>
    <lineage>
        <taxon>Eukaryota</taxon>
        <taxon>Fungi</taxon>
        <taxon>Dikarya</taxon>
        <taxon>Ascomycota</taxon>
        <taxon>Pezizomycotina</taxon>
        <taxon>Orbiliomycetes</taxon>
        <taxon>Orbiliales</taxon>
        <taxon>Orbiliaceae</taxon>
        <taxon>Orbilia</taxon>
    </lineage>
</organism>
<gene>
    <name evidence="2" type="ORF">TWF788_001482</name>
</gene>
<protein>
    <submittedName>
        <fullName evidence="2">Uncharacterized protein</fullName>
    </submittedName>
</protein>
<evidence type="ECO:0000313" key="2">
    <source>
        <dbReference type="EMBL" id="KAF3188022.1"/>
    </source>
</evidence>
<comment type="caution">
    <text evidence="2">The sequence shown here is derived from an EMBL/GenBank/DDBJ whole genome shotgun (WGS) entry which is preliminary data.</text>
</comment>
<dbReference type="EMBL" id="JAABOE010000012">
    <property type="protein sequence ID" value="KAF3188022.1"/>
    <property type="molecule type" value="Genomic_DNA"/>
</dbReference>
<evidence type="ECO:0000313" key="3">
    <source>
        <dbReference type="Proteomes" id="UP000479691"/>
    </source>
</evidence>
<accession>A0A7C8Q1B2</accession>
<feature type="region of interest" description="Disordered" evidence="1">
    <location>
        <begin position="85"/>
        <end position="126"/>
    </location>
</feature>